<keyword evidence="3" id="KW-1185">Reference proteome</keyword>
<reference evidence="2 3" key="2">
    <citation type="submission" date="2024-07" db="EMBL/GenBank/DDBJ databases">
        <authorList>
            <person name="Akdeniz Z."/>
        </authorList>
    </citation>
    <scope>NUCLEOTIDE SEQUENCE [LARGE SCALE GENOMIC DNA]</scope>
</reference>
<protein>
    <submittedName>
        <fullName evidence="2">Hypothetical_protein</fullName>
    </submittedName>
</protein>
<proteinExistence type="predicted"/>
<dbReference type="Proteomes" id="UP001642409">
    <property type="component" value="Unassembled WGS sequence"/>
</dbReference>
<evidence type="ECO:0000313" key="3">
    <source>
        <dbReference type="Proteomes" id="UP001642409"/>
    </source>
</evidence>
<reference evidence="1" key="1">
    <citation type="submission" date="2023-06" db="EMBL/GenBank/DDBJ databases">
        <authorList>
            <person name="Kurt Z."/>
        </authorList>
    </citation>
    <scope>NUCLEOTIDE SEQUENCE</scope>
</reference>
<sequence>MDVGDHIYRNRNTFLDLIRDKPPQIVEDIIAQTAFCDKEILIQVLNEQTLLKVNSNSMKHCWFSLLSKFNKFTNKDMNCDRRCGIRSIKVATILKTPSAYSNFFLHIVKQTNQAVMRYDINKIKEMKYTQQQLNYARFKGKHSFNEEIKCNQKNIIKRTQKQVQFDETEIQIIQNIVNNDQSIITWMYIW</sequence>
<evidence type="ECO:0000313" key="1">
    <source>
        <dbReference type="EMBL" id="CAI9965519.1"/>
    </source>
</evidence>
<dbReference type="AlphaFoldDB" id="A0AA86QT38"/>
<comment type="caution">
    <text evidence="1">The sequence shown here is derived from an EMBL/GenBank/DDBJ whole genome shotgun (WGS) entry which is preliminary data.</text>
</comment>
<evidence type="ECO:0000313" key="2">
    <source>
        <dbReference type="EMBL" id="CAL6077162.1"/>
    </source>
</evidence>
<organism evidence="1">
    <name type="scientific">Hexamita inflata</name>
    <dbReference type="NCBI Taxonomy" id="28002"/>
    <lineage>
        <taxon>Eukaryota</taxon>
        <taxon>Metamonada</taxon>
        <taxon>Diplomonadida</taxon>
        <taxon>Hexamitidae</taxon>
        <taxon>Hexamitinae</taxon>
        <taxon>Hexamita</taxon>
    </lineage>
</organism>
<accession>A0AA86QT38</accession>
<gene>
    <name evidence="1" type="ORF">HINF_LOCUS53164</name>
    <name evidence="2" type="ORF">HINF_LOCUS58051</name>
</gene>
<dbReference type="EMBL" id="CATOUU010000991">
    <property type="protein sequence ID" value="CAI9965519.1"/>
    <property type="molecule type" value="Genomic_DNA"/>
</dbReference>
<name>A0AA86QT38_9EUKA</name>
<dbReference type="EMBL" id="CAXDID020000324">
    <property type="protein sequence ID" value="CAL6077162.1"/>
    <property type="molecule type" value="Genomic_DNA"/>
</dbReference>